<sequence>MADPKQTFEVSIPFIVEKVVDGELKPYFDCSLVYHDLPYAGVVAIEAAMITLLKTLNQYGVDTAEAMGQGDTLKNLNVAQE</sequence>
<proteinExistence type="predicted"/>
<name>A0A6M3LFG4_9ZZZZ</name>
<evidence type="ECO:0000313" key="1">
    <source>
        <dbReference type="EMBL" id="QJA91788.1"/>
    </source>
</evidence>
<dbReference type="AlphaFoldDB" id="A0A6M3LFG4"/>
<reference evidence="1" key="1">
    <citation type="submission" date="2020-03" db="EMBL/GenBank/DDBJ databases">
        <title>The deep terrestrial virosphere.</title>
        <authorList>
            <person name="Holmfeldt K."/>
            <person name="Nilsson E."/>
            <person name="Simone D."/>
            <person name="Lopez-Fernandez M."/>
            <person name="Wu X."/>
            <person name="de Brujin I."/>
            <person name="Lundin D."/>
            <person name="Andersson A."/>
            <person name="Bertilsson S."/>
            <person name="Dopson M."/>
        </authorList>
    </citation>
    <scope>NUCLEOTIDE SEQUENCE</scope>
    <source>
        <strain evidence="1">MM415B03258</strain>
    </source>
</reference>
<dbReference type="EMBL" id="MT143013">
    <property type="protein sequence ID" value="QJA91788.1"/>
    <property type="molecule type" value="Genomic_DNA"/>
</dbReference>
<organism evidence="1">
    <name type="scientific">viral metagenome</name>
    <dbReference type="NCBI Taxonomy" id="1070528"/>
    <lineage>
        <taxon>unclassified sequences</taxon>
        <taxon>metagenomes</taxon>
        <taxon>organismal metagenomes</taxon>
    </lineage>
</organism>
<gene>
    <name evidence="1" type="ORF">MM415B03258_0009</name>
</gene>
<protein>
    <submittedName>
        <fullName evidence="1">Uncharacterized protein</fullName>
    </submittedName>
</protein>
<accession>A0A6M3LFG4</accession>